<keyword evidence="14" id="KW-0915">Sodium</keyword>
<comment type="catalytic activity">
    <reaction evidence="18">
        <text>2'-deoxyribonucleotide-(2'-deoxyribose 5'-phosphate)-2'-deoxyribonucleotide-DNA = a 3'-end 2'-deoxyribonucleotide-(2,3-dehydro-2,3-deoxyribose 5'-phosphate)-DNA + a 5'-end 5'-phospho-2'-deoxyribonucleoside-DNA + H(+)</text>
        <dbReference type="Rhea" id="RHEA:66592"/>
        <dbReference type="Rhea" id="RHEA-COMP:13180"/>
        <dbReference type="Rhea" id="RHEA-COMP:16897"/>
        <dbReference type="Rhea" id="RHEA-COMP:17067"/>
        <dbReference type="ChEBI" id="CHEBI:15378"/>
        <dbReference type="ChEBI" id="CHEBI:136412"/>
        <dbReference type="ChEBI" id="CHEBI:157695"/>
        <dbReference type="ChEBI" id="CHEBI:167181"/>
        <dbReference type="EC" id="4.2.99.18"/>
    </reaction>
</comment>
<feature type="domain" description="Helix-hairpin-helix DNA-binding motif class 1" evidence="22">
    <location>
        <begin position="79"/>
        <end position="98"/>
    </location>
</feature>
<dbReference type="GO" id="GO:0003677">
    <property type="term" value="F:DNA binding"/>
    <property type="evidence" value="ECO:0007669"/>
    <property type="project" value="InterPro"/>
</dbReference>
<evidence type="ECO:0000256" key="7">
    <source>
        <dbReference type="ARBA" id="ARBA00022634"/>
    </source>
</evidence>
<dbReference type="InterPro" id="IPR002054">
    <property type="entry name" value="DNA-dir_DNA_pol_X"/>
</dbReference>
<dbReference type="InterPro" id="IPR003141">
    <property type="entry name" value="Pol/His_phosphatase_N"/>
</dbReference>
<dbReference type="InterPro" id="IPR028207">
    <property type="entry name" value="DNA_pol_B_palm_palm"/>
</dbReference>
<dbReference type="Gene3D" id="1.10.150.110">
    <property type="entry name" value="DNA polymerase beta, N-terminal domain-like"/>
    <property type="match status" value="1"/>
</dbReference>
<keyword evidence="11" id="KW-0227">DNA damage</keyword>
<dbReference type="InterPro" id="IPR022311">
    <property type="entry name" value="PolX-like"/>
</dbReference>
<dbReference type="InterPro" id="IPR043519">
    <property type="entry name" value="NT_sf"/>
</dbReference>
<dbReference type="InterPro" id="IPR004013">
    <property type="entry name" value="PHP_dom"/>
</dbReference>
<evidence type="ECO:0000256" key="3">
    <source>
        <dbReference type="ARBA" id="ARBA00012417"/>
    </source>
</evidence>
<evidence type="ECO:0000256" key="13">
    <source>
        <dbReference type="ARBA" id="ARBA00022932"/>
    </source>
</evidence>
<keyword evidence="25" id="KW-0540">Nuclease</keyword>
<dbReference type="InterPro" id="IPR029398">
    <property type="entry name" value="PolB_thumb"/>
</dbReference>
<dbReference type="GO" id="GO:0005829">
    <property type="term" value="C:cytosol"/>
    <property type="evidence" value="ECO:0007669"/>
    <property type="project" value="TreeGrafter"/>
</dbReference>
<dbReference type="PRINTS" id="PR00870">
    <property type="entry name" value="DNAPOLXBETA"/>
</dbReference>
<dbReference type="SUPFAM" id="SSF47781">
    <property type="entry name" value="RuvA domain 2-like"/>
    <property type="match status" value="1"/>
</dbReference>
<evidence type="ECO:0000259" key="23">
    <source>
        <dbReference type="SMART" id="SM00481"/>
    </source>
</evidence>
<dbReference type="Proteomes" id="UP000249799">
    <property type="component" value="Chromosome"/>
</dbReference>
<dbReference type="Pfam" id="PF14791">
    <property type="entry name" value="DNA_pol_B_thumb"/>
    <property type="match status" value="1"/>
</dbReference>
<dbReference type="CDD" id="cd00141">
    <property type="entry name" value="NT_POLXc"/>
    <property type="match status" value="1"/>
</dbReference>
<dbReference type="Pfam" id="PF14716">
    <property type="entry name" value="HHH_8"/>
    <property type="match status" value="1"/>
</dbReference>
<evidence type="ECO:0000256" key="17">
    <source>
        <dbReference type="ARBA" id="ARBA00035726"/>
    </source>
</evidence>
<sequence length="602" mass="65634">MPGHGRCPLSFLVSLRAGMLNISTPEATMNNDHYIRILSEIAKLAQIAGENKFKVRAFENAARALENLTDPIATHLEAGTITNISGVGKSLAEDIQQIHDTGTCDYHTHLLETLDPGLLDILNIQGLGPKRVKVIYDALGVSNLDAMEEAAKAHRIQELPGLGKKTEERILSEIERLRSHAGRTPLPQARRVAEGIRDKLAALDCVDRIEIAGSIRRERETIGDIDLLVTTTEPAKVTQALVELTEVAEVLASGDTKTSVRLHNGIQLDLRVVQAQVFGSALHYFTGSKDHHIALRTRAKRQGLKISEYGVFAIDSDTAIASQTEAALYKALDLPFIPPELRQGFTEIELAAENRLPELITAEDIRGDLHMHTTETDGRASILEMAEAAKELGYSYIAITDHSQAVTVANGMTAERFEAHIQKIRAANKEIDNFEILSGIEVDILKDGSLDMDHDLLRECDWVVASVHSHFRMETKAMTERLLSAMETGLVSEMGHPTGRILGGRDGYTYDFNAIVEAAVEYGIALEINGSTGRLDLNAELARKAHTLGAKLVLGSDAHSTRGLHALRYALGQARRAGLTANDVLNTLDAPALLASVRPKLG</sequence>
<evidence type="ECO:0000256" key="20">
    <source>
        <dbReference type="ARBA" id="ARBA00045548"/>
    </source>
</evidence>
<comment type="catalytic activity">
    <reaction evidence="19">
        <text>a 5'-end 2'-deoxyribose-2'-deoxyribonucleotide-DNA = (2E,4S)-4-hydroxypenten-2-al-5-phosphate + a 5'-end 5'-phospho-2'-deoxyribonucleoside-DNA + H(+)</text>
        <dbReference type="Rhea" id="RHEA:76255"/>
        <dbReference type="Rhea" id="RHEA-COMP:13180"/>
        <dbReference type="Rhea" id="RHEA-COMP:18657"/>
        <dbReference type="ChEBI" id="CHEBI:15378"/>
        <dbReference type="ChEBI" id="CHEBI:136412"/>
        <dbReference type="ChEBI" id="CHEBI:195194"/>
        <dbReference type="ChEBI" id="CHEBI:195195"/>
    </reaction>
</comment>
<evidence type="ECO:0000256" key="12">
    <source>
        <dbReference type="ARBA" id="ARBA00022843"/>
    </source>
</evidence>
<evidence type="ECO:0000256" key="11">
    <source>
        <dbReference type="ARBA" id="ARBA00022763"/>
    </source>
</evidence>
<dbReference type="GO" id="GO:0008270">
    <property type="term" value="F:zinc ion binding"/>
    <property type="evidence" value="ECO:0007669"/>
    <property type="project" value="TreeGrafter"/>
</dbReference>
<feature type="domain" description="Helix-hairpin-helix DNA-binding motif class 1" evidence="22">
    <location>
        <begin position="119"/>
        <end position="138"/>
    </location>
</feature>
<dbReference type="InterPro" id="IPR050243">
    <property type="entry name" value="PHP_phosphatase"/>
</dbReference>
<keyword evidence="10" id="KW-0235">DNA replication</keyword>
<feature type="domain" description="Polymerase/histidinol phosphatase N-terminal" evidence="23">
    <location>
        <begin position="367"/>
        <end position="446"/>
    </location>
</feature>
<dbReference type="Gene3D" id="3.20.20.140">
    <property type="entry name" value="Metal-dependent hydrolases"/>
    <property type="match status" value="1"/>
</dbReference>
<reference evidence="25 26" key="1">
    <citation type="submission" date="2018-06" db="EMBL/GenBank/DDBJ databases">
        <title>Lujinxingia sediminis gen. nov. sp. nov., a new facultative anaerobic member of the class Deltaproteobacteria, and proposal of Lujinxingaceae fam. nov.</title>
        <authorList>
            <person name="Guo L.-Y."/>
            <person name="Li C.-M."/>
            <person name="Wang S."/>
            <person name="Du Z.-J."/>
        </authorList>
    </citation>
    <scope>NUCLEOTIDE SEQUENCE [LARGE SCALE GENOMIC DNA]</scope>
    <source>
        <strain evidence="25 26">FA350</strain>
    </source>
</reference>
<evidence type="ECO:0000256" key="2">
    <source>
        <dbReference type="ARBA" id="ARBA00004496"/>
    </source>
</evidence>
<organism evidence="25 26">
    <name type="scientific">Bradymonas sediminis</name>
    <dbReference type="NCBI Taxonomy" id="1548548"/>
    <lineage>
        <taxon>Bacteria</taxon>
        <taxon>Deltaproteobacteria</taxon>
        <taxon>Bradymonadales</taxon>
        <taxon>Bradymonadaceae</taxon>
        <taxon>Bradymonas</taxon>
    </lineage>
</organism>
<evidence type="ECO:0000256" key="18">
    <source>
        <dbReference type="ARBA" id="ARBA00044632"/>
    </source>
</evidence>
<dbReference type="InterPro" id="IPR047967">
    <property type="entry name" value="PolX_PHP"/>
</dbReference>
<dbReference type="GO" id="GO:0140078">
    <property type="term" value="F:class I DNA-(apurinic or apyrimidinic site) endonuclease activity"/>
    <property type="evidence" value="ECO:0007669"/>
    <property type="project" value="UniProtKB-EC"/>
</dbReference>
<evidence type="ECO:0000256" key="9">
    <source>
        <dbReference type="ARBA" id="ARBA00022695"/>
    </source>
</evidence>
<dbReference type="GO" id="GO:0003887">
    <property type="term" value="F:DNA-directed DNA polymerase activity"/>
    <property type="evidence" value="ECO:0007669"/>
    <property type="project" value="UniProtKB-KW"/>
</dbReference>
<dbReference type="PIRSF" id="PIRSF005047">
    <property type="entry name" value="UCP005047_YshC"/>
    <property type="match status" value="1"/>
</dbReference>
<evidence type="ECO:0000256" key="16">
    <source>
        <dbReference type="ARBA" id="ARBA00035717"/>
    </source>
</evidence>
<dbReference type="Gene3D" id="3.30.460.10">
    <property type="entry name" value="Beta Polymerase, domain 2"/>
    <property type="match status" value="1"/>
</dbReference>
<keyword evidence="8" id="KW-0808">Transferase</keyword>
<dbReference type="InterPro" id="IPR016195">
    <property type="entry name" value="Pol/histidinol_Pase-like"/>
</dbReference>
<dbReference type="CDD" id="cd07436">
    <property type="entry name" value="PHP_PolX"/>
    <property type="match status" value="1"/>
</dbReference>
<dbReference type="GO" id="GO:0004527">
    <property type="term" value="F:exonuclease activity"/>
    <property type="evidence" value="ECO:0007669"/>
    <property type="project" value="UniProtKB-KW"/>
</dbReference>
<dbReference type="InterPro" id="IPR003583">
    <property type="entry name" value="Hlx-hairpin-Hlx_DNA-bd_motif"/>
</dbReference>
<dbReference type="OrthoDB" id="9808747at2"/>
<evidence type="ECO:0000256" key="6">
    <source>
        <dbReference type="ARBA" id="ARBA00022481"/>
    </source>
</evidence>
<keyword evidence="9" id="KW-0548">Nucleotidyltransferase</keyword>
<keyword evidence="15" id="KW-0234">DNA repair</keyword>
<dbReference type="NCBIfam" id="NF006375">
    <property type="entry name" value="PRK08609.1"/>
    <property type="match status" value="1"/>
</dbReference>
<dbReference type="EC" id="2.7.7.7" evidence="3"/>
<evidence type="ECO:0000256" key="8">
    <source>
        <dbReference type="ARBA" id="ARBA00022679"/>
    </source>
</evidence>
<dbReference type="SMART" id="SM00278">
    <property type="entry name" value="HhH1"/>
    <property type="match status" value="3"/>
</dbReference>
<dbReference type="InterPro" id="IPR002008">
    <property type="entry name" value="DNA_pol_X_beta-like"/>
</dbReference>
<keyword evidence="25" id="KW-0269">Exonuclease</keyword>
<keyword evidence="6" id="KW-0488">Methylation</keyword>
<comment type="function">
    <text evidence="20">Repair polymerase that plays a key role in base-excision repair. During this process, the damaged base is excised by specific DNA glycosylases, the DNA backbone is nicked at the abasic site by an apurinic/apyrimidic (AP) endonuclease, and POLB removes 5'-deoxyribose-phosphate from the preincised AP site acting as a 5'-deoxyribose-phosphate lyase (5'-dRP lyase); through its DNA polymerase activity, it adds one nucleotide to the 3' end of the arising single-nucleotide gap. Conducts 'gap-filling' DNA synthesis in a stepwise distributive fashion rather than in a processive fashion as for other DNA polymerases. It is also able to cleave sugar-phosphate bonds 3' to an intact AP site, acting as an AP lyase.</text>
</comment>
<evidence type="ECO:0000256" key="19">
    <source>
        <dbReference type="ARBA" id="ARBA00044678"/>
    </source>
</evidence>
<dbReference type="Pfam" id="PF14520">
    <property type="entry name" value="HHH_5"/>
    <property type="match status" value="1"/>
</dbReference>
<dbReference type="Pfam" id="PF02811">
    <property type="entry name" value="PHP"/>
    <property type="match status" value="1"/>
</dbReference>
<dbReference type="Pfam" id="PF14792">
    <property type="entry name" value="DNA_pol_B_palm"/>
    <property type="match status" value="1"/>
</dbReference>
<evidence type="ECO:0000259" key="22">
    <source>
        <dbReference type="SMART" id="SM00278"/>
    </source>
</evidence>
<name>A0A2Z4FLB4_9DELT</name>
<dbReference type="EMBL" id="CP030032">
    <property type="protein sequence ID" value="AWV89797.1"/>
    <property type="molecule type" value="Genomic_DNA"/>
</dbReference>
<evidence type="ECO:0000256" key="5">
    <source>
        <dbReference type="ARBA" id="ARBA00020020"/>
    </source>
</evidence>
<evidence type="ECO:0000313" key="25">
    <source>
        <dbReference type="EMBL" id="AWV89797.1"/>
    </source>
</evidence>
<dbReference type="GO" id="GO:0042578">
    <property type="term" value="F:phosphoric ester hydrolase activity"/>
    <property type="evidence" value="ECO:0007669"/>
    <property type="project" value="TreeGrafter"/>
</dbReference>
<evidence type="ECO:0000256" key="4">
    <source>
        <dbReference type="ARBA" id="ARBA00012720"/>
    </source>
</evidence>
<keyword evidence="26" id="KW-1185">Reference proteome</keyword>
<comment type="cofactor">
    <cofactor evidence="1">
        <name>Mg(2+)</name>
        <dbReference type="ChEBI" id="CHEBI:18420"/>
    </cofactor>
</comment>
<keyword evidence="13" id="KW-0239">DNA-directed DNA polymerase</keyword>
<accession>A0A2Z4FLB4</accession>
<dbReference type="KEGG" id="bsed:DN745_10790"/>
<dbReference type="SUPFAM" id="SSF89550">
    <property type="entry name" value="PHP domain-like"/>
    <property type="match status" value="1"/>
</dbReference>
<dbReference type="Gene3D" id="3.30.210.10">
    <property type="entry name" value="DNA polymerase, thumb domain"/>
    <property type="match status" value="1"/>
</dbReference>
<dbReference type="GO" id="GO:0006281">
    <property type="term" value="P:DNA repair"/>
    <property type="evidence" value="ECO:0007669"/>
    <property type="project" value="UniProtKB-KW"/>
</dbReference>
<evidence type="ECO:0000256" key="21">
    <source>
        <dbReference type="ARBA" id="ARBA00049244"/>
    </source>
</evidence>
<dbReference type="InterPro" id="IPR027421">
    <property type="entry name" value="DNA_pol_lamdba_lyase_dom_sf"/>
</dbReference>
<proteinExistence type="predicted"/>
<feature type="domain" description="Helix-hairpin-helix DNA-binding motif class 1" evidence="22">
    <location>
        <begin position="154"/>
        <end position="173"/>
    </location>
</feature>
<dbReference type="SUPFAM" id="SSF81301">
    <property type="entry name" value="Nucleotidyltransferase"/>
    <property type="match status" value="1"/>
</dbReference>
<evidence type="ECO:0000256" key="14">
    <source>
        <dbReference type="ARBA" id="ARBA00023053"/>
    </source>
</evidence>
<keyword evidence="12" id="KW-0832">Ubl conjugation</keyword>
<dbReference type="SMART" id="SM00483">
    <property type="entry name" value="POLXc"/>
    <property type="match status" value="1"/>
</dbReference>
<comment type="subcellular location">
    <subcellularLocation>
        <location evidence="2">Cytoplasm</location>
    </subcellularLocation>
</comment>
<dbReference type="EC" id="4.2.99.18" evidence="4"/>
<gene>
    <name evidence="25" type="ORF">DN745_10790</name>
</gene>
<comment type="catalytic activity">
    <reaction evidence="21">
        <text>DNA(n) + a 2'-deoxyribonucleoside 5'-triphosphate = DNA(n+1) + diphosphate</text>
        <dbReference type="Rhea" id="RHEA:22508"/>
        <dbReference type="Rhea" id="RHEA-COMP:17339"/>
        <dbReference type="Rhea" id="RHEA-COMP:17340"/>
        <dbReference type="ChEBI" id="CHEBI:33019"/>
        <dbReference type="ChEBI" id="CHEBI:61560"/>
        <dbReference type="ChEBI" id="CHEBI:173112"/>
        <dbReference type="EC" id="2.7.7.7"/>
    </reaction>
</comment>
<evidence type="ECO:0000256" key="1">
    <source>
        <dbReference type="ARBA" id="ARBA00001946"/>
    </source>
</evidence>
<dbReference type="Gene3D" id="1.10.150.20">
    <property type="entry name" value="5' to 3' exonuclease, C-terminal subdomain"/>
    <property type="match status" value="1"/>
</dbReference>
<feature type="domain" description="DNA-directed DNA polymerase X" evidence="24">
    <location>
        <begin position="28"/>
        <end position="343"/>
    </location>
</feature>
<dbReference type="FunFam" id="3.20.20.140:FF:000047">
    <property type="entry name" value="PHP domain-containing protein"/>
    <property type="match status" value="1"/>
</dbReference>
<evidence type="ECO:0000256" key="10">
    <source>
        <dbReference type="ARBA" id="ARBA00022705"/>
    </source>
</evidence>
<dbReference type="SMART" id="SM00481">
    <property type="entry name" value="POLIIIAc"/>
    <property type="match status" value="1"/>
</dbReference>
<dbReference type="SUPFAM" id="SSF47802">
    <property type="entry name" value="DNA polymerase beta, N-terminal domain-like"/>
    <property type="match status" value="1"/>
</dbReference>
<dbReference type="PANTHER" id="PTHR36928">
    <property type="entry name" value="PHOSPHATASE YCDX-RELATED"/>
    <property type="match status" value="1"/>
</dbReference>
<keyword evidence="7" id="KW-0237">DNA synthesis</keyword>
<dbReference type="InterPro" id="IPR010994">
    <property type="entry name" value="RuvA_2-like"/>
</dbReference>
<dbReference type="InterPro" id="IPR010996">
    <property type="entry name" value="HHH_MUS81"/>
</dbReference>
<evidence type="ECO:0000256" key="15">
    <source>
        <dbReference type="ARBA" id="ARBA00023204"/>
    </source>
</evidence>
<protein>
    <recommendedName>
        <fullName evidence="5">DNA polymerase beta</fullName>
        <ecNumber evidence="3">2.7.7.7</ecNumber>
        <ecNumber evidence="4">4.2.99.18</ecNumber>
    </recommendedName>
    <alternativeName>
        <fullName evidence="16">5'-deoxyribose-phosphate lyase</fullName>
    </alternativeName>
    <alternativeName>
        <fullName evidence="17">AP lyase</fullName>
    </alternativeName>
</protein>
<dbReference type="PANTHER" id="PTHR36928:SF1">
    <property type="entry name" value="PHOSPHATASE YCDX-RELATED"/>
    <property type="match status" value="1"/>
</dbReference>
<dbReference type="AlphaFoldDB" id="A0A2Z4FLB4"/>
<evidence type="ECO:0000259" key="24">
    <source>
        <dbReference type="SMART" id="SM00483"/>
    </source>
</evidence>
<evidence type="ECO:0000313" key="26">
    <source>
        <dbReference type="Proteomes" id="UP000249799"/>
    </source>
</evidence>
<dbReference type="InterPro" id="IPR037160">
    <property type="entry name" value="DNA_Pol_thumb_sf"/>
</dbReference>
<keyword evidence="25" id="KW-0378">Hydrolase</keyword>